<accession>A0A1F8EXH0</accession>
<dbReference type="STRING" id="1802668.A2831_03340"/>
<keyword evidence="5 7" id="KW-0648">Protein biosynthesis</keyword>
<dbReference type="EMBL" id="MGJI01000007">
    <property type="protein sequence ID" value="OGN05553.1"/>
    <property type="molecule type" value="Genomic_DNA"/>
</dbReference>
<keyword evidence="3 7" id="KW-0547">Nucleotide-binding</keyword>
<dbReference type="InterPro" id="IPR049940">
    <property type="entry name" value="GluQ/Sye"/>
</dbReference>
<evidence type="ECO:0000259" key="10">
    <source>
        <dbReference type="Pfam" id="PF19269"/>
    </source>
</evidence>
<dbReference type="SUPFAM" id="SSF52374">
    <property type="entry name" value="Nucleotidylyl transferase"/>
    <property type="match status" value="1"/>
</dbReference>
<dbReference type="NCBIfam" id="TIGR00464">
    <property type="entry name" value="gltX_bact"/>
    <property type="match status" value="1"/>
</dbReference>
<evidence type="ECO:0000313" key="11">
    <source>
        <dbReference type="EMBL" id="OGN05553.1"/>
    </source>
</evidence>
<dbReference type="SUPFAM" id="SSF48163">
    <property type="entry name" value="An anticodon-binding domain of class I aminoacyl-tRNA synthetases"/>
    <property type="match status" value="1"/>
</dbReference>
<dbReference type="GO" id="GO:0004818">
    <property type="term" value="F:glutamate-tRNA ligase activity"/>
    <property type="evidence" value="ECO:0007669"/>
    <property type="project" value="InterPro"/>
</dbReference>
<dbReference type="Pfam" id="PF19269">
    <property type="entry name" value="Anticodon_2"/>
    <property type="match status" value="1"/>
</dbReference>
<feature type="domain" description="Glutamyl/glutaminyl-tRNA synthetase class Ib catalytic" evidence="9">
    <location>
        <begin position="1"/>
        <end position="258"/>
    </location>
</feature>
<feature type="non-terminal residue" evidence="11">
    <location>
        <position position="1"/>
    </location>
</feature>
<evidence type="ECO:0000256" key="8">
    <source>
        <dbReference type="SAM" id="MobiDB-lite"/>
    </source>
</evidence>
<evidence type="ECO:0000256" key="3">
    <source>
        <dbReference type="ARBA" id="ARBA00022741"/>
    </source>
</evidence>
<sequence length="428" mass="49727">FEDDIVEQLEWLGLKWDEFYKQSDRTKIYSKYIQKILDSGKVFWCYHSEDELEKEREELADAKKPPVHWCEHKKQEALNTKHEAKNGIIRLAIDQNSTRRIKFQDIIRGEIEFEEKLLGDISIAKNLETPLYHFAVVIDDYEMDITHVIRGEDHIANTAKHILIQEALGFDQPQYAHMPMILAPDRSKLSKRHGATAVAEYRQLGYLPDALVNYMALLGWTPRNSQREIMTANEIIQQFAIEDIHKSGAVFDIKKLNWINSQYIKMENDEGLCRLARPFIEKYFGQQDKEPMLKIAPLLRERLEYFDQVKEFHFFFKEPEYDSSLLRWKSRGDDEIRESLQKVKKIIENWDGEDKSVLRSELDGLGKGTGDPSTRSTGSGQDRGLTYWPLRVALSGEKASPDPVELAYILGKEKTLERVDAAVAKLMS</sequence>
<dbReference type="GO" id="GO:0005524">
    <property type="term" value="F:ATP binding"/>
    <property type="evidence" value="ECO:0007669"/>
    <property type="project" value="UniProtKB-KW"/>
</dbReference>
<dbReference type="InterPro" id="IPR020058">
    <property type="entry name" value="Glu/Gln-tRNA-synth_Ib_cat-dom"/>
</dbReference>
<feature type="compositionally biased region" description="Polar residues" evidence="8">
    <location>
        <begin position="371"/>
        <end position="380"/>
    </location>
</feature>
<comment type="similarity">
    <text evidence="1">Belongs to the class-I aminoacyl-tRNA synthetase family. Glutamate--tRNA ligase type 1 subfamily.</text>
</comment>
<gene>
    <name evidence="11" type="ORF">A2831_03340</name>
</gene>
<dbReference type="PANTHER" id="PTHR43311">
    <property type="entry name" value="GLUTAMATE--TRNA LIGASE"/>
    <property type="match status" value="1"/>
</dbReference>
<evidence type="ECO:0000259" key="9">
    <source>
        <dbReference type="Pfam" id="PF00749"/>
    </source>
</evidence>
<dbReference type="GO" id="GO:0005829">
    <property type="term" value="C:cytosol"/>
    <property type="evidence" value="ECO:0007669"/>
    <property type="project" value="TreeGrafter"/>
</dbReference>
<feature type="domain" description="Aminoacyl-tRNA synthetase class I anticodon-binding" evidence="10">
    <location>
        <begin position="272"/>
        <end position="422"/>
    </location>
</feature>
<keyword evidence="6 7" id="KW-0030">Aminoacyl-tRNA synthetase</keyword>
<dbReference type="PANTHER" id="PTHR43311:SF2">
    <property type="entry name" value="GLUTAMATE--TRNA LIGASE, MITOCHONDRIAL-RELATED"/>
    <property type="match status" value="1"/>
</dbReference>
<name>A0A1F8EXH0_9BACT</name>
<evidence type="ECO:0000256" key="5">
    <source>
        <dbReference type="ARBA" id="ARBA00022917"/>
    </source>
</evidence>
<dbReference type="InterPro" id="IPR008925">
    <property type="entry name" value="aa_tRNA-synth_I_cd-bd_sf"/>
</dbReference>
<evidence type="ECO:0000313" key="12">
    <source>
        <dbReference type="Proteomes" id="UP000177507"/>
    </source>
</evidence>
<dbReference type="InterPro" id="IPR014729">
    <property type="entry name" value="Rossmann-like_a/b/a_fold"/>
</dbReference>
<dbReference type="Gene3D" id="1.10.10.350">
    <property type="match status" value="1"/>
</dbReference>
<dbReference type="InterPro" id="IPR020751">
    <property type="entry name" value="aa-tRNA-synth_I_codon-bd_sub2"/>
</dbReference>
<organism evidence="11 12">
    <name type="scientific">Candidatus Yanofskybacteria bacterium RIFCSPHIGHO2_01_FULL_44_17</name>
    <dbReference type="NCBI Taxonomy" id="1802668"/>
    <lineage>
        <taxon>Bacteria</taxon>
        <taxon>Candidatus Yanofskyibacteriota</taxon>
    </lineage>
</organism>
<dbReference type="AlphaFoldDB" id="A0A1F8EXH0"/>
<evidence type="ECO:0000256" key="1">
    <source>
        <dbReference type="ARBA" id="ARBA00007894"/>
    </source>
</evidence>
<dbReference type="InterPro" id="IPR004527">
    <property type="entry name" value="Glu-tRNA-ligase_bac/mito"/>
</dbReference>
<evidence type="ECO:0000256" key="6">
    <source>
        <dbReference type="ARBA" id="ARBA00023146"/>
    </source>
</evidence>
<feature type="region of interest" description="Disordered" evidence="8">
    <location>
        <begin position="361"/>
        <end position="382"/>
    </location>
</feature>
<dbReference type="Gene3D" id="3.40.50.620">
    <property type="entry name" value="HUPs"/>
    <property type="match status" value="1"/>
</dbReference>
<evidence type="ECO:0000256" key="7">
    <source>
        <dbReference type="RuleBase" id="RU363037"/>
    </source>
</evidence>
<dbReference type="Proteomes" id="UP000177507">
    <property type="component" value="Unassembled WGS sequence"/>
</dbReference>
<comment type="caution">
    <text evidence="11">The sequence shown here is derived from an EMBL/GenBank/DDBJ whole genome shotgun (WGS) entry which is preliminary data.</text>
</comment>
<evidence type="ECO:0000256" key="2">
    <source>
        <dbReference type="ARBA" id="ARBA00022598"/>
    </source>
</evidence>
<dbReference type="Pfam" id="PF00749">
    <property type="entry name" value="tRNA-synt_1c"/>
    <property type="match status" value="1"/>
</dbReference>
<dbReference type="InterPro" id="IPR045462">
    <property type="entry name" value="aa-tRNA-synth_I_cd-bd"/>
</dbReference>
<reference evidence="11 12" key="1">
    <citation type="journal article" date="2016" name="Nat. Commun.">
        <title>Thousands of microbial genomes shed light on interconnected biogeochemical processes in an aquifer system.</title>
        <authorList>
            <person name="Anantharaman K."/>
            <person name="Brown C.T."/>
            <person name="Hug L.A."/>
            <person name="Sharon I."/>
            <person name="Castelle C.J."/>
            <person name="Probst A.J."/>
            <person name="Thomas B.C."/>
            <person name="Singh A."/>
            <person name="Wilkins M.J."/>
            <person name="Karaoz U."/>
            <person name="Brodie E.L."/>
            <person name="Williams K.H."/>
            <person name="Hubbard S.S."/>
            <person name="Banfield J.F."/>
        </authorList>
    </citation>
    <scope>NUCLEOTIDE SEQUENCE [LARGE SCALE GENOMIC DNA]</scope>
</reference>
<protein>
    <submittedName>
        <fullName evidence="11">Glutamate--tRNA ligase</fullName>
    </submittedName>
</protein>
<evidence type="ECO:0000256" key="4">
    <source>
        <dbReference type="ARBA" id="ARBA00022840"/>
    </source>
</evidence>
<dbReference type="GO" id="GO:0006424">
    <property type="term" value="P:glutamyl-tRNA aminoacylation"/>
    <property type="evidence" value="ECO:0007669"/>
    <property type="project" value="InterPro"/>
</dbReference>
<proteinExistence type="inferred from homology"/>
<dbReference type="GO" id="GO:0000049">
    <property type="term" value="F:tRNA binding"/>
    <property type="evidence" value="ECO:0007669"/>
    <property type="project" value="InterPro"/>
</dbReference>
<keyword evidence="4 7" id="KW-0067">ATP-binding</keyword>
<keyword evidence="2 7" id="KW-0436">Ligase</keyword>